<accession>A0ABU2BIY9</accession>
<dbReference type="CDD" id="cd01014">
    <property type="entry name" value="nicotinamidase_related"/>
    <property type="match status" value="1"/>
</dbReference>
<keyword evidence="4" id="KW-1185">Reference proteome</keyword>
<proteinExistence type="predicted"/>
<dbReference type="SUPFAM" id="SSF52499">
    <property type="entry name" value="Isochorismatase-like hydrolases"/>
    <property type="match status" value="1"/>
</dbReference>
<sequence>MAELRRALVIVDVQNDYFAEEGPLAIQYPNRNDSLANITRAIDLANAQGMPVVAVQHQYPAGAPVFAEGSEGWKLHPEIEARRKDSWKSLVKSYASVFAGTDFEAWLRENQIDTITLVGYMTNNCDLATAAAAEPLGFGVEILSDASGAVHLANEAGQVDAQQLHEALMVLLHSNFATVATADAWATSVEGGAELPKGDLGSSAVQGRAAFAPVAG</sequence>
<evidence type="ECO:0000256" key="1">
    <source>
        <dbReference type="ARBA" id="ARBA00022801"/>
    </source>
</evidence>
<dbReference type="InterPro" id="IPR036380">
    <property type="entry name" value="Isochorismatase-like_sf"/>
</dbReference>
<dbReference type="PANTHER" id="PTHR43540:SF6">
    <property type="entry name" value="ISOCHORISMATASE-LIKE DOMAIN-CONTAINING PROTEIN"/>
    <property type="match status" value="1"/>
</dbReference>
<dbReference type="EMBL" id="JAVDYI010000001">
    <property type="protein sequence ID" value="MDR7358600.1"/>
    <property type="molecule type" value="Genomic_DNA"/>
</dbReference>
<name>A0ABU2BIY9_9MICC</name>
<dbReference type="InterPro" id="IPR050272">
    <property type="entry name" value="Isochorismatase-like_hydrls"/>
</dbReference>
<organism evidence="3 4">
    <name type="scientific">Paeniglutamicibacter sulfureus</name>
    <dbReference type="NCBI Taxonomy" id="43666"/>
    <lineage>
        <taxon>Bacteria</taxon>
        <taxon>Bacillati</taxon>
        <taxon>Actinomycetota</taxon>
        <taxon>Actinomycetes</taxon>
        <taxon>Micrococcales</taxon>
        <taxon>Micrococcaceae</taxon>
        <taxon>Paeniglutamicibacter</taxon>
    </lineage>
</organism>
<dbReference type="Gene3D" id="3.40.50.850">
    <property type="entry name" value="Isochorismatase-like"/>
    <property type="match status" value="1"/>
</dbReference>
<dbReference type="Proteomes" id="UP001183817">
    <property type="component" value="Unassembled WGS sequence"/>
</dbReference>
<feature type="domain" description="Isochorismatase-like" evidence="2">
    <location>
        <begin position="7"/>
        <end position="183"/>
    </location>
</feature>
<reference evidence="3 4" key="1">
    <citation type="submission" date="2023-07" db="EMBL/GenBank/DDBJ databases">
        <title>Sequencing the genomes of 1000 actinobacteria strains.</title>
        <authorList>
            <person name="Klenk H.-P."/>
        </authorList>
    </citation>
    <scope>NUCLEOTIDE SEQUENCE [LARGE SCALE GENOMIC DNA]</scope>
    <source>
        <strain evidence="3 4">DSM 20167</strain>
    </source>
</reference>
<dbReference type="PANTHER" id="PTHR43540">
    <property type="entry name" value="PEROXYUREIDOACRYLATE/UREIDOACRYLATE AMIDOHYDROLASE-RELATED"/>
    <property type="match status" value="1"/>
</dbReference>
<gene>
    <name evidence="3" type="ORF">J2S64_002291</name>
</gene>
<dbReference type="RefSeq" id="WP_310290511.1">
    <property type="nucleotide sequence ID" value="NZ_BAAAWO010000001.1"/>
</dbReference>
<comment type="caution">
    <text evidence="3">The sequence shown here is derived from an EMBL/GenBank/DDBJ whole genome shotgun (WGS) entry which is preliminary data.</text>
</comment>
<protein>
    <submittedName>
        <fullName evidence="3">Nicotinamidase-related amidase</fullName>
    </submittedName>
</protein>
<evidence type="ECO:0000313" key="3">
    <source>
        <dbReference type="EMBL" id="MDR7358600.1"/>
    </source>
</evidence>
<dbReference type="Pfam" id="PF00857">
    <property type="entry name" value="Isochorismatase"/>
    <property type="match status" value="1"/>
</dbReference>
<evidence type="ECO:0000259" key="2">
    <source>
        <dbReference type="Pfam" id="PF00857"/>
    </source>
</evidence>
<evidence type="ECO:0000313" key="4">
    <source>
        <dbReference type="Proteomes" id="UP001183817"/>
    </source>
</evidence>
<dbReference type="InterPro" id="IPR000868">
    <property type="entry name" value="Isochorismatase-like_dom"/>
</dbReference>
<keyword evidence="1" id="KW-0378">Hydrolase</keyword>